<reference evidence="2" key="2">
    <citation type="submission" date="2021-08" db="EMBL/GenBank/DDBJ databases">
        <authorList>
            <person name="Tani A."/>
            <person name="Ola A."/>
            <person name="Ogura Y."/>
            <person name="Katsura K."/>
            <person name="Hayashi T."/>
        </authorList>
    </citation>
    <scope>NUCLEOTIDE SEQUENCE</scope>
    <source>
        <strain evidence="2">DSM 23674</strain>
    </source>
</reference>
<proteinExistence type="predicted"/>
<keyword evidence="3" id="KW-1185">Reference proteome</keyword>
<gene>
    <name evidence="2" type="ORF">EKPJFOCH_2050</name>
</gene>
<accession>A0ABQ4TKM7</accession>
<sequence length="342" mass="38729">MNHFGKKASPLGRWLSSGAKLPYSPAGGSEEPLPNPIELSHWIIFGTQPTQDEITYWQARVQNISLYNMMQTMHQALRTSQQPDWRRIYGILGVSGPNSRSSSGSPTLTVIRTYLKHCRAEPKPQEILIYLKALLRRPTDMQSFTRHVARRLQHKNGQSGQKPSLIRNPLVRRVPTTLIRAEILAIETTLRVMDGSYMALPLIRAFSLIPCAEHRPMAPDTLSVENNYDRALISRGIDTAEINQRLLPLLTAADEVTDRGAAEKISAIMSELLTENDNEIFLILLYRILLKRDPDELGLEHHISALNLKTIKPSDLVANFMASEEYRTIRENYSRLGDSNVR</sequence>
<comment type="caution">
    <text evidence="2">The sequence shown here is derived from an EMBL/GenBank/DDBJ whole genome shotgun (WGS) entry which is preliminary data.</text>
</comment>
<dbReference type="Pfam" id="PF13946">
    <property type="entry name" value="DUF4214"/>
    <property type="match status" value="1"/>
</dbReference>
<reference evidence="2" key="1">
    <citation type="journal article" date="2021" name="Front. Microbiol.">
        <title>Comprehensive Comparative Genomics and Phenotyping of Methylobacterium Species.</title>
        <authorList>
            <person name="Alessa O."/>
            <person name="Ogura Y."/>
            <person name="Fujitani Y."/>
            <person name="Takami H."/>
            <person name="Hayashi T."/>
            <person name="Sahin N."/>
            <person name="Tani A."/>
        </authorList>
    </citation>
    <scope>NUCLEOTIDE SEQUENCE</scope>
    <source>
        <strain evidence="2">DSM 23674</strain>
    </source>
</reference>
<dbReference type="InterPro" id="IPR025282">
    <property type="entry name" value="DUF4214"/>
</dbReference>
<evidence type="ECO:0000313" key="3">
    <source>
        <dbReference type="Proteomes" id="UP001055101"/>
    </source>
</evidence>
<evidence type="ECO:0000313" key="2">
    <source>
        <dbReference type="EMBL" id="GJE55556.1"/>
    </source>
</evidence>
<dbReference type="EMBL" id="BPRA01000008">
    <property type="protein sequence ID" value="GJE55556.1"/>
    <property type="molecule type" value="Genomic_DNA"/>
</dbReference>
<protein>
    <recommendedName>
        <fullName evidence="1">DUF4214 domain-containing protein</fullName>
    </recommendedName>
</protein>
<organism evidence="2 3">
    <name type="scientific">Methylobacterium thuringiense</name>
    <dbReference type="NCBI Taxonomy" id="1003091"/>
    <lineage>
        <taxon>Bacteria</taxon>
        <taxon>Pseudomonadati</taxon>
        <taxon>Pseudomonadota</taxon>
        <taxon>Alphaproteobacteria</taxon>
        <taxon>Hyphomicrobiales</taxon>
        <taxon>Methylobacteriaceae</taxon>
        <taxon>Methylobacterium</taxon>
    </lineage>
</organism>
<name>A0ABQ4TKM7_9HYPH</name>
<feature type="domain" description="DUF4214" evidence="1">
    <location>
        <begin position="275"/>
        <end position="326"/>
    </location>
</feature>
<evidence type="ECO:0000259" key="1">
    <source>
        <dbReference type="Pfam" id="PF13946"/>
    </source>
</evidence>
<dbReference type="Proteomes" id="UP001055101">
    <property type="component" value="Unassembled WGS sequence"/>
</dbReference>